<name>A0A9C6TF67_ARADU</name>
<dbReference type="GeneID" id="127744762"/>
<evidence type="ECO:0000256" key="1">
    <source>
        <dbReference type="SAM" id="MobiDB-lite"/>
    </source>
</evidence>
<organism evidence="2 3">
    <name type="scientific">Arachis duranensis</name>
    <name type="common">Wild peanut</name>
    <dbReference type="NCBI Taxonomy" id="130453"/>
    <lineage>
        <taxon>Eukaryota</taxon>
        <taxon>Viridiplantae</taxon>
        <taxon>Streptophyta</taxon>
        <taxon>Embryophyta</taxon>
        <taxon>Tracheophyta</taxon>
        <taxon>Spermatophyta</taxon>
        <taxon>Magnoliopsida</taxon>
        <taxon>eudicotyledons</taxon>
        <taxon>Gunneridae</taxon>
        <taxon>Pentapetalae</taxon>
        <taxon>rosids</taxon>
        <taxon>fabids</taxon>
        <taxon>Fabales</taxon>
        <taxon>Fabaceae</taxon>
        <taxon>Papilionoideae</taxon>
        <taxon>50 kb inversion clade</taxon>
        <taxon>dalbergioids sensu lato</taxon>
        <taxon>Dalbergieae</taxon>
        <taxon>Pterocarpus clade</taxon>
        <taxon>Arachis</taxon>
    </lineage>
</organism>
<feature type="region of interest" description="Disordered" evidence="1">
    <location>
        <begin position="80"/>
        <end position="102"/>
    </location>
</feature>
<evidence type="ECO:0000313" key="2">
    <source>
        <dbReference type="Proteomes" id="UP000515211"/>
    </source>
</evidence>
<dbReference type="KEGG" id="adu:127744762"/>
<accession>A0A9C6TF67</accession>
<protein>
    <submittedName>
        <fullName evidence="3">Uncharacterized protein LOC127744762 isoform X1</fullName>
    </submittedName>
</protein>
<gene>
    <name evidence="3" type="primary">LOC127744762</name>
</gene>
<dbReference type="RefSeq" id="XP_052112986.1">
    <property type="nucleotide sequence ID" value="XM_052257026.1"/>
</dbReference>
<reference evidence="3" key="2">
    <citation type="submission" date="2025-08" db="UniProtKB">
        <authorList>
            <consortium name="RefSeq"/>
        </authorList>
    </citation>
    <scope>IDENTIFICATION</scope>
    <source>
        <tissue evidence="3">Whole plant</tissue>
    </source>
</reference>
<reference evidence="2" key="1">
    <citation type="journal article" date="2016" name="Nat. Genet.">
        <title>The genome sequences of Arachis duranensis and Arachis ipaensis, the diploid ancestors of cultivated peanut.</title>
        <authorList>
            <person name="Bertioli D.J."/>
            <person name="Cannon S.B."/>
            <person name="Froenicke L."/>
            <person name="Huang G."/>
            <person name="Farmer A.D."/>
            <person name="Cannon E.K."/>
            <person name="Liu X."/>
            <person name="Gao D."/>
            <person name="Clevenger J."/>
            <person name="Dash S."/>
            <person name="Ren L."/>
            <person name="Moretzsohn M.C."/>
            <person name="Shirasawa K."/>
            <person name="Huang W."/>
            <person name="Vidigal B."/>
            <person name="Abernathy B."/>
            <person name="Chu Y."/>
            <person name="Niederhuth C.E."/>
            <person name="Umale P."/>
            <person name="Araujo A.C."/>
            <person name="Kozik A."/>
            <person name="Kim K.D."/>
            <person name="Burow M.D."/>
            <person name="Varshney R.K."/>
            <person name="Wang X."/>
            <person name="Zhang X."/>
            <person name="Barkley N."/>
            <person name="Guimaraes P.M."/>
            <person name="Isobe S."/>
            <person name="Guo B."/>
            <person name="Liao B."/>
            <person name="Stalker H.T."/>
            <person name="Schmitz R.J."/>
            <person name="Scheffler B.E."/>
            <person name="Leal-Bertioli S.C."/>
            <person name="Xun X."/>
            <person name="Jackson S.A."/>
            <person name="Michelmore R."/>
            <person name="Ozias-Akins P."/>
        </authorList>
    </citation>
    <scope>NUCLEOTIDE SEQUENCE [LARGE SCALE GENOMIC DNA]</scope>
    <source>
        <strain evidence="2">cv. V14167</strain>
    </source>
</reference>
<keyword evidence="2" id="KW-1185">Reference proteome</keyword>
<evidence type="ECO:0000313" key="3">
    <source>
        <dbReference type="RefSeq" id="XP_052112986.1"/>
    </source>
</evidence>
<dbReference type="Proteomes" id="UP000515211">
    <property type="component" value="Chromosome 2"/>
</dbReference>
<dbReference type="AlphaFoldDB" id="A0A9C6TF67"/>
<feature type="compositionally biased region" description="Basic and acidic residues" evidence="1">
    <location>
        <begin position="83"/>
        <end position="94"/>
    </location>
</feature>
<proteinExistence type="predicted"/>
<feature type="region of interest" description="Disordered" evidence="1">
    <location>
        <begin position="22"/>
        <end position="43"/>
    </location>
</feature>
<sequence>MIFLISIGSSNHVFAVENADSPTVNSGDELKETTVNSGDENDTPGYAMSGKLNAKSALHSLGVVLQKLLADHALSSGQQSLFFREDDSNDHDNSDDYLDEYE</sequence>